<dbReference type="AlphaFoldDB" id="A0A444D341"/>
<protein>
    <submittedName>
        <fullName evidence="1">Uncharacterized protein</fullName>
    </submittedName>
</protein>
<organism evidence="1 2">
    <name type="scientific">Ensete ventricosum</name>
    <name type="common">Abyssinian banana</name>
    <name type="synonym">Musa ensete</name>
    <dbReference type="NCBI Taxonomy" id="4639"/>
    <lineage>
        <taxon>Eukaryota</taxon>
        <taxon>Viridiplantae</taxon>
        <taxon>Streptophyta</taxon>
        <taxon>Embryophyta</taxon>
        <taxon>Tracheophyta</taxon>
        <taxon>Spermatophyta</taxon>
        <taxon>Magnoliopsida</taxon>
        <taxon>Liliopsida</taxon>
        <taxon>Zingiberales</taxon>
        <taxon>Musaceae</taxon>
        <taxon>Ensete</taxon>
    </lineage>
</organism>
<gene>
    <name evidence="1" type="ORF">B296_00003687</name>
</gene>
<proteinExistence type="predicted"/>
<evidence type="ECO:0000313" key="2">
    <source>
        <dbReference type="Proteomes" id="UP000287651"/>
    </source>
</evidence>
<accession>A0A444D341</accession>
<comment type="caution">
    <text evidence="1">The sequence shown here is derived from an EMBL/GenBank/DDBJ whole genome shotgun (WGS) entry which is preliminary data.</text>
</comment>
<evidence type="ECO:0000313" key="1">
    <source>
        <dbReference type="EMBL" id="RRT52721.1"/>
    </source>
</evidence>
<name>A0A444D341_ENSVE</name>
<dbReference type="Proteomes" id="UP000287651">
    <property type="component" value="Unassembled WGS sequence"/>
</dbReference>
<reference evidence="1 2" key="1">
    <citation type="journal article" date="2014" name="Agronomy (Basel)">
        <title>A Draft Genome Sequence for Ensete ventricosum, the Drought-Tolerant Tree Against Hunger.</title>
        <authorList>
            <person name="Harrison J."/>
            <person name="Moore K.A."/>
            <person name="Paszkiewicz K."/>
            <person name="Jones T."/>
            <person name="Grant M."/>
            <person name="Ambacheew D."/>
            <person name="Muzemil S."/>
            <person name="Studholme D.J."/>
        </authorList>
    </citation>
    <scope>NUCLEOTIDE SEQUENCE [LARGE SCALE GENOMIC DNA]</scope>
</reference>
<sequence length="78" mass="8334">MVGHCPELVWSENKLIPATETLGVLAAEAVCGTDNWDSTDSSVLTAGLTWVTFNWEESSKDAHPPLSAGKEAVCWGTD</sequence>
<dbReference type="EMBL" id="AMZH03011522">
    <property type="protein sequence ID" value="RRT52721.1"/>
    <property type="molecule type" value="Genomic_DNA"/>
</dbReference>